<dbReference type="Gene3D" id="1.10.630.10">
    <property type="entry name" value="Cytochrome P450"/>
    <property type="match status" value="1"/>
</dbReference>
<dbReference type="PANTHER" id="PTHR24286:SF252">
    <property type="entry name" value="CYTOCHROME P450 26B1"/>
    <property type="match status" value="1"/>
</dbReference>
<dbReference type="Pfam" id="PF00067">
    <property type="entry name" value="p450"/>
    <property type="match status" value="1"/>
</dbReference>
<evidence type="ECO:0000256" key="5">
    <source>
        <dbReference type="SAM" id="MobiDB-lite"/>
    </source>
</evidence>
<feature type="region of interest" description="Disordered" evidence="5">
    <location>
        <begin position="1"/>
        <end position="21"/>
    </location>
</feature>
<dbReference type="PANTHER" id="PTHR24286">
    <property type="entry name" value="CYTOCHROME P450 26"/>
    <property type="match status" value="1"/>
</dbReference>
<name>A0ABR0RB93_9EURO</name>
<evidence type="ECO:0000256" key="4">
    <source>
        <dbReference type="RuleBase" id="RU000461"/>
    </source>
</evidence>
<keyword evidence="1 4" id="KW-0479">Metal-binding</keyword>
<keyword evidence="4" id="KW-0503">Monooxygenase</keyword>
<accession>A0ABR0RB93</accession>
<comment type="caution">
    <text evidence="6">The sequence shown here is derived from an EMBL/GenBank/DDBJ whole genome shotgun (WGS) entry which is preliminary data.</text>
</comment>
<sequence length="485" mass="54039">MTSNPQPPSPRPPPQLPFGNSNTFRGISENFAFHSSPESFIASRIQQWQAQNPSALDTRAPIRAKILNRNVAVVSSYRQIEQILNATDEDGEPPYIASKAYHELMTQFFPPPNLLLSDGCPHAKMRRGWDRRMEAFGSSPSDPHSSLSNAISSFFSDGGCVPLNQPVNLYETMKKLAWRVLLGSFLKLSPDDDEKIFEEVQRLHEVLLRGQFSLMPISVNTRFWQSPRSKGIQAREKLQELIMQRLEVLRSAGSEAPFAKIQEEDCIEEIRDHLLMMTSSLAVKGLASLLTAFFLNVFLFDREGVRVADELRSLDESGQTEERSRFLKSVCLETERLSPPIVGIMRRVARDVLISGSDSGTDTLLPAGWDVWMYFVGAGRDPAVFGETCMSFDPSRYMKDAAPEPLGFGAGPKVCLGKNFLRDIALLTAETCLASGLSVEGEVSKPGLKAWLGWNEAPPEQWAADVKQLPTQHPTAPVLVRFLRS</sequence>
<organism evidence="6 7">
    <name type="scientific">Knufia obscura</name>
    <dbReference type="NCBI Taxonomy" id="1635080"/>
    <lineage>
        <taxon>Eukaryota</taxon>
        <taxon>Fungi</taxon>
        <taxon>Dikarya</taxon>
        <taxon>Ascomycota</taxon>
        <taxon>Pezizomycotina</taxon>
        <taxon>Eurotiomycetes</taxon>
        <taxon>Chaetothyriomycetidae</taxon>
        <taxon>Chaetothyriales</taxon>
        <taxon>Trichomeriaceae</taxon>
        <taxon>Knufia</taxon>
    </lineage>
</organism>
<dbReference type="InterPro" id="IPR017972">
    <property type="entry name" value="Cyt_P450_CS"/>
</dbReference>
<dbReference type="RefSeq" id="XP_064725579.1">
    <property type="nucleotide sequence ID" value="XM_064878500.1"/>
</dbReference>
<dbReference type="SUPFAM" id="SSF48264">
    <property type="entry name" value="Cytochrome P450"/>
    <property type="match status" value="1"/>
</dbReference>
<evidence type="ECO:0008006" key="8">
    <source>
        <dbReference type="Google" id="ProtNLM"/>
    </source>
</evidence>
<dbReference type="CDD" id="cd00302">
    <property type="entry name" value="cytochrome_P450"/>
    <property type="match status" value="1"/>
</dbReference>
<keyword evidence="4" id="KW-0349">Heme</keyword>
<evidence type="ECO:0000256" key="3">
    <source>
        <dbReference type="ARBA" id="ARBA00023004"/>
    </source>
</evidence>
<dbReference type="Proteomes" id="UP001334248">
    <property type="component" value="Unassembled WGS sequence"/>
</dbReference>
<keyword evidence="7" id="KW-1185">Reference proteome</keyword>
<dbReference type="EMBL" id="JAVHJV010000016">
    <property type="protein sequence ID" value="KAK5937489.1"/>
    <property type="molecule type" value="Genomic_DNA"/>
</dbReference>
<dbReference type="InterPro" id="IPR001128">
    <property type="entry name" value="Cyt_P450"/>
</dbReference>
<reference evidence="6 7" key="1">
    <citation type="journal article" date="2023" name="Res Sq">
        <title>Genomic and morphological characterization of Knufia obscura isolated from the Mars 2020 spacecraft assembly facility.</title>
        <authorList>
            <person name="Chander A.M."/>
            <person name="Teixeira M.M."/>
            <person name="Singh N.K."/>
            <person name="Williams M.P."/>
            <person name="Parker C.W."/>
            <person name="Leo P."/>
            <person name="Stajich J.E."/>
            <person name="Torok T."/>
            <person name="Tighe S."/>
            <person name="Mason C.E."/>
            <person name="Venkateswaran K."/>
        </authorList>
    </citation>
    <scope>NUCLEOTIDE SEQUENCE [LARGE SCALE GENOMIC DNA]</scope>
    <source>
        <strain evidence="6 7">CCFEE 5817</strain>
    </source>
</reference>
<evidence type="ECO:0000313" key="6">
    <source>
        <dbReference type="EMBL" id="KAK5937489.1"/>
    </source>
</evidence>
<keyword evidence="2 4" id="KW-0560">Oxidoreductase</keyword>
<evidence type="ECO:0000313" key="7">
    <source>
        <dbReference type="Proteomes" id="UP001334248"/>
    </source>
</evidence>
<evidence type="ECO:0000256" key="1">
    <source>
        <dbReference type="ARBA" id="ARBA00022723"/>
    </source>
</evidence>
<dbReference type="PROSITE" id="PS00086">
    <property type="entry name" value="CYTOCHROME_P450"/>
    <property type="match status" value="1"/>
</dbReference>
<evidence type="ECO:0000256" key="2">
    <source>
        <dbReference type="ARBA" id="ARBA00023002"/>
    </source>
</evidence>
<feature type="compositionally biased region" description="Pro residues" evidence="5">
    <location>
        <begin position="1"/>
        <end position="16"/>
    </location>
</feature>
<proteinExistence type="inferred from homology"/>
<comment type="similarity">
    <text evidence="4">Belongs to the cytochrome P450 family.</text>
</comment>
<keyword evidence="3 4" id="KW-0408">Iron</keyword>
<protein>
    <recommendedName>
        <fullName evidence="8">Cytochrome P450</fullName>
    </recommendedName>
</protein>
<dbReference type="GeneID" id="90003556"/>
<dbReference type="InterPro" id="IPR036396">
    <property type="entry name" value="Cyt_P450_sf"/>
</dbReference>
<gene>
    <name evidence="6" type="ORF">PMZ80_010107</name>
</gene>